<reference evidence="4 5" key="1">
    <citation type="submission" date="2022-01" db="EMBL/GenBank/DDBJ databases">
        <title>A high-quality chromosome-level genome assembly of rohu carp, Labeo rohita.</title>
        <authorList>
            <person name="Arick M.A. II"/>
            <person name="Hsu C.-Y."/>
            <person name="Magbanua Z."/>
            <person name="Pechanova O."/>
            <person name="Grover C."/>
            <person name="Miller E."/>
            <person name="Thrash A."/>
            <person name="Ezzel L."/>
            <person name="Alam S."/>
            <person name="Benzie J."/>
            <person name="Hamilton M."/>
            <person name="Karsi A."/>
            <person name="Lawrence M.L."/>
            <person name="Peterson D.G."/>
        </authorList>
    </citation>
    <scope>NUCLEOTIDE SEQUENCE [LARGE SCALE GENOMIC DNA]</scope>
    <source>
        <strain evidence="5">BAU-BD-2019</strain>
        <tissue evidence="4">Blood</tissue>
    </source>
</reference>
<protein>
    <recommendedName>
        <fullName evidence="3">Saposin B-type domain-containing protein</fullName>
    </recommendedName>
</protein>
<dbReference type="PANTHER" id="PTHR15541:SF2">
    <property type="entry name" value="GRANULYSIN"/>
    <property type="match status" value="1"/>
</dbReference>
<keyword evidence="1" id="KW-1015">Disulfide bond</keyword>
<evidence type="ECO:0000259" key="3">
    <source>
        <dbReference type="PROSITE" id="PS50015"/>
    </source>
</evidence>
<dbReference type="SMART" id="SM00741">
    <property type="entry name" value="SapB"/>
    <property type="match status" value="1"/>
</dbReference>
<evidence type="ECO:0000256" key="1">
    <source>
        <dbReference type="ARBA" id="ARBA00023157"/>
    </source>
</evidence>
<keyword evidence="5" id="KW-1185">Reference proteome</keyword>
<keyword evidence="2" id="KW-0732">Signal</keyword>
<dbReference type="SUPFAM" id="SSF47862">
    <property type="entry name" value="Saposin"/>
    <property type="match status" value="1"/>
</dbReference>
<evidence type="ECO:0000256" key="2">
    <source>
        <dbReference type="SAM" id="SignalP"/>
    </source>
</evidence>
<feature type="domain" description="Saposin B-type" evidence="3">
    <location>
        <begin position="50"/>
        <end position="128"/>
    </location>
</feature>
<feature type="signal peptide" evidence="2">
    <location>
        <begin position="1"/>
        <end position="22"/>
    </location>
</feature>
<dbReference type="PANTHER" id="PTHR15541">
    <property type="entry name" value="GRANULYSIN RELATED"/>
    <property type="match status" value="1"/>
</dbReference>
<evidence type="ECO:0000313" key="4">
    <source>
        <dbReference type="EMBL" id="KAI2654341.1"/>
    </source>
</evidence>
<dbReference type="Pfam" id="PF05184">
    <property type="entry name" value="SapB_1"/>
    <property type="match status" value="1"/>
</dbReference>
<sequence>MTVSPFLLASLLLCSGISDVQMGMSQHFDHPNPVKELEFSYRDSATENKQIIKCNACKTILRTVIKYIGKTASKEEVNRQLDKVCKTIKIRGCARLLQKFKNKIISELLSGDKASTICINIKMCRRMYMQTIQ</sequence>
<dbReference type="PROSITE" id="PS50015">
    <property type="entry name" value="SAP_B"/>
    <property type="match status" value="1"/>
</dbReference>
<name>A0ABQ8LWI5_LABRO</name>
<comment type="caution">
    <text evidence="4">The sequence shown here is derived from an EMBL/GenBank/DDBJ whole genome shotgun (WGS) entry which is preliminary data.</text>
</comment>
<dbReference type="EMBL" id="JACTAM010000017">
    <property type="protein sequence ID" value="KAI2654341.1"/>
    <property type="molecule type" value="Genomic_DNA"/>
</dbReference>
<evidence type="ECO:0000313" key="5">
    <source>
        <dbReference type="Proteomes" id="UP000830375"/>
    </source>
</evidence>
<dbReference type="InterPro" id="IPR008139">
    <property type="entry name" value="SaposinB_dom"/>
</dbReference>
<dbReference type="Proteomes" id="UP000830375">
    <property type="component" value="Unassembled WGS sequence"/>
</dbReference>
<feature type="chain" id="PRO_5046654150" description="Saposin B-type domain-containing protein" evidence="2">
    <location>
        <begin position="23"/>
        <end position="133"/>
    </location>
</feature>
<gene>
    <name evidence="4" type="ORF">H4Q32_011042</name>
</gene>
<dbReference type="InterPro" id="IPR038847">
    <property type="entry name" value="Granulysin-like"/>
</dbReference>
<organism evidence="4 5">
    <name type="scientific">Labeo rohita</name>
    <name type="common">Indian major carp</name>
    <name type="synonym">Cyprinus rohita</name>
    <dbReference type="NCBI Taxonomy" id="84645"/>
    <lineage>
        <taxon>Eukaryota</taxon>
        <taxon>Metazoa</taxon>
        <taxon>Chordata</taxon>
        <taxon>Craniata</taxon>
        <taxon>Vertebrata</taxon>
        <taxon>Euteleostomi</taxon>
        <taxon>Actinopterygii</taxon>
        <taxon>Neopterygii</taxon>
        <taxon>Teleostei</taxon>
        <taxon>Ostariophysi</taxon>
        <taxon>Cypriniformes</taxon>
        <taxon>Cyprinidae</taxon>
        <taxon>Labeoninae</taxon>
        <taxon>Labeonini</taxon>
        <taxon>Labeo</taxon>
    </lineage>
</organism>
<accession>A0ABQ8LWI5</accession>
<dbReference type="Gene3D" id="1.10.225.10">
    <property type="entry name" value="Saposin-like"/>
    <property type="match status" value="1"/>
</dbReference>
<proteinExistence type="predicted"/>
<dbReference type="InterPro" id="IPR007856">
    <property type="entry name" value="SapB_1"/>
</dbReference>
<dbReference type="InterPro" id="IPR011001">
    <property type="entry name" value="Saposin-like"/>
</dbReference>